<evidence type="ECO:0000256" key="2">
    <source>
        <dbReference type="ARBA" id="ARBA00022553"/>
    </source>
</evidence>
<evidence type="ECO:0000256" key="7">
    <source>
        <dbReference type="ARBA" id="ARBA00022999"/>
    </source>
</evidence>
<evidence type="ECO:0000256" key="9">
    <source>
        <dbReference type="PROSITE-ProRule" id="PRU00192"/>
    </source>
</evidence>
<dbReference type="InterPro" id="IPR000219">
    <property type="entry name" value="DH_dom"/>
</dbReference>
<dbReference type="Pfam" id="PF00621">
    <property type="entry name" value="RhoGEF"/>
    <property type="match status" value="1"/>
</dbReference>
<dbReference type="SMART" id="SM00325">
    <property type="entry name" value="RhoGEF"/>
    <property type="match status" value="1"/>
</dbReference>
<dbReference type="SUPFAM" id="SSF47576">
    <property type="entry name" value="Calponin-homology domain, CH-domain"/>
    <property type="match status" value="1"/>
</dbReference>
<feature type="domain" description="PH" evidence="14">
    <location>
        <begin position="485"/>
        <end position="615"/>
    </location>
</feature>
<dbReference type="Gene3D" id="2.30.30.40">
    <property type="entry name" value="SH3 Domains"/>
    <property type="match status" value="1"/>
</dbReference>
<organism evidence="19">
    <name type="scientific">Caenorhabditis remanei</name>
    <name type="common">Caenorhabditis vulgaris</name>
    <dbReference type="NCBI Taxonomy" id="31234"/>
    <lineage>
        <taxon>Eukaryota</taxon>
        <taxon>Metazoa</taxon>
        <taxon>Ecdysozoa</taxon>
        <taxon>Nematoda</taxon>
        <taxon>Chromadorea</taxon>
        <taxon>Rhabditida</taxon>
        <taxon>Rhabditina</taxon>
        <taxon>Rhabditomorpha</taxon>
        <taxon>Rhabditoidea</taxon>
        <taxon>Rhabditidae</taxon>
        <taxon>Peloderinae</taxon>
        <taxon>Caenorhabditis</taxon>
    </lineage>
</organism>
<dbReference type="Proteomes" id="UP000008281">
    <property type="component" value="Unassembled WGS sequence"/>
</dbReference>
<evidence type="ECO:0000256" key="3">
    <source>
        <dbReference type="ARBA" id="ARBA00022658"/>
    </source>
</evidence>
<dbReference type="CDD" id="cd00160">
    <property type="entry name" value="RhoGEF"/>
    <property type="match status" value="1"/>
</dbReference>
<dbReference type="PRINTS" id="PR00452">
    <property type="entry name" value="SH3DOMAIN"/>
</dbReference>
<dbReference type="Pfam" id="PF00307">
    <property type="entry name" value="CH"/>
    <property type="match status" value="1"/>
</dbReference>
<feature type="domain" description="SH2" evidence="12">
    <location>
        <begin position="845"/>
        <end position="939"/>
    </location>
</feature>
<evidence type="ECO:0000259" key="13">
    <source>
        <dbReference type="PROSITE" id="PS50002"/>
    </source>
</evidence>
<feature type="chain" id="PRO_5003176438" evidence="11">
    <location>
        <begin position="23"/>
        <end position="1020"/>
    </location>
</feature>
<dbReference type="PROSITE" id="PS50002">
    <property type="entry name" value="SH3"/>
    <property type="match status" value="2"/>
</dbReference>
<keyword evidence="1 9" id="KW-0728">SH3 domain</keyword>
<dbReference type="SUPFAM" id="SSF50044">
    <property type="entry name" value="SH3-domain"/>
    <property type="match status" value="2"/>
</dbReference>
<dbReference type="PRINTS" id="PR01887">
    <property type="entry name" value="SPECTRNALPHA"/>
</dbReference>
<dbReference type="GO" id="GO:0005737">
    <property type="term" value="C:cytoplasm"/>
    <property type="evidence" value="ECO:0007669"/>
    <property type="project" value="TreeGrafter"/>
</dbReference>
<evidence type="ECO:0000256" key="6">
    <source>
        <dbReference type="ARBA" id="ARBA00022833"/>
    </source>
</evidence>
<evidence type="ECO:0000313" key="19">
    <source>
        <dbReference type="Proteomes" id="UP000008281"/>
    </source>
</evidence>
<dbReference type="CDD" id="cd00174">
    <property type="entry name" value="SH3"/>
    <property type="match status" value="2"/>
</dbReference>
<dbReference type="OrthoDB" id="5340910at2759"/>
<dbReference type="PROSITE" id="PS50003">
    <property type="entry name" value="PH_DOMAIN"/>
    <property type="match status" value="1"/>
</dbReference>
<dbReference type="Gene3D" id="3.30.505.10">
    <property type="entry name" value="SH2 domain"/>
    <property type="match status" value="1"/>
</dbReference>
<dbReference type="GO" id="GO:0016477">
    <property type="term" value="P:cell migration"/>
    <property type="evidence" value="ECO:0007669"/>
    <property type="project" value="TreeGrafter"/>
</dbReference>
<evidence type="ECO:0000259" key="16">
    <source>
        <dbReference type="PROSITE" id="PS50021"/>
    </source>
</evidence>
<dbReference type="Pfam" id="PF22697">
    <property type="entry name" value="SOS1_NGEF_PH"/>
    <property type="match status" value="1"/>
</dbReference>
<dbReference type="PRINTS" id="PR00401">
    <property type="entry name" value="SH2DOMAIN"/>
</dbReference>
<dbReference type="CDD" id="cd09940">
    <property type="entry name" value="SH2_Vav_family"/>
    <property type="match status" value="1"/>
</dbReference>
<dbReference type="SMART" id="SM00326">
    <property type="entry name" value="SH3"/>
    <property type="match status" value="1"/>
</dbReference>
<accession>E3MAT6</accession>
<dbReference type="InterPro" id="IPR011993">
    <property type="entry name" value="PH-like_dom_sf"/>
</dbReference>
<feature type="region of interest" description="Disordered" evidence="10">
    <location>
        <begin position="791"/>
        <end position="834"/>
    </location>
</feature>
<dbReference type="Pfam" id="PF00017">
    <property type="entry name" value="SH2"/>
    <property type="match status" value="1"/>
</dbReference>
<dbReference type="GO" id="GO:0008270">
    <property type="term" value="F:zinc ion binding"/>
    <property type="evidence" value="ECO:0007669"/>
    <property type="project" value="UniProtKB-KW"/>
</dbReference>
<evidence type="ECO:0000259" key="15">
    <source>
        <dbReference type="PROSITE" id="PS50010"/>
    </source>
</evidence>
<feature type="compositionally biased region" description="Low complexity" evidence="10">
    <location>
        <begin position="812"/>
        <end position="822"/>
    </location>
</feature>
<keyword evidence="11" id="KW-0732">Signal</keyword>
<dbReference type="SMART" id="SM00233">
    <property type="entry name" value="PH"/>
    <property type="match status" value="1"/>
</dbReference>
<keyword evidence="5" id="KW-0863">Zinc-finger</keyword>
<dbReference type="PROSITE" id="PS50081">
    <property type="entry name" value="ZF_DAG_PE_2"/>
    <property type="match status" value="1"/>
</dbReference>
<feature type="domain" description="SH3" evidence="13">
    <location>
        <begin position="940"/>
        <end position="1005"/>
    </location>
</feature>
<dbReference type="SMART" id="SM00252">
    <property type="entry name" value="SH2"/>
    <property type="match status" value="1"/>
</dbReference>
<dbReference type="PROSITE" id="PS50021">
    <property type="entry name" value="CH"/>
    <property type="match status" value="1"/>
</dbReference>
<dbReference type="Gene3D" id="2.30.29.30">
    <property type="entry name" value="Pleckstrin-homology domain (PH domain)/Phosphotyrosine-binding domain (PTB)"/>
    <property type="match status" value="1"/>
</dbReference>
<dbReference type="GO" id="GO:0045746">
    <property type="term" value="P:negative regulation of Notch signaling pathway"/>
    <property type="evidence" value="ECO:0007669"/>
    <property type="project" value="EnsemblMetazoa"/>
</dbReference>
<dbReference type="InterPro" id="IPR001452">
    <property type="entry name" value="SH3_domain"/>
</dbReference>
<dbReference type="GO" id="GO:0005085">
    <property type="term" value="F:guanyl-nucleotide exchange factor activity"/>
    <property type="evidence" value="ECO:0007669"/>
    <property type="project" value="UniProtKB-KW"/>
</dbReference>
<dbReference type="PANTHER" id="PTHR45818">
    <property type="entry name" value="PROTEIN VAV"/>
    <property type="match status" value="1"/>
</dbReference>
<dbReference type="InterPro" id="IPR001849">
    <property type="entry name" value="PH_domain"/>
</dbReference>
<dbReference type="InterPro" id="IPR046349">
    <property type="entry name" value="C1-like_sf"/>
</dbReference>
<dbReference type="eggNOG" id="KOG2996">
    <property type="taxonomic scope" value="Eukaryota"/>
</dbReference>
<dbReference type="InterPro" id="IPR001715">
    <property type="entry name" value="CH_dom"/>
</dbReference>
<dbReference type="SMART" id="SM00033">
    <property type="entry name" value="CH"/>
    <property type="match status" value="1"/>
</dbReference>
<dbReference type="InterPro" id="IPR000980">
    <property type="entry name" value="SH2"/>
</dbReference>
<evidence type="ECO:0000259" key="14">
    <source>
        <dbReference type="PROSITE" id="PS50003"/>
    </source>
</evidence>
<evidence type="ECO:0000256" key="10">
    <source>
        <dbReference type="SAM" id="MobiDB-lite"/>
    </source>
</evidence>
<dbReference type="SUPFAM" id="SSF48065">
    <property type="entry name" value="DBL homology domain (DH-domain)"/>
    <property type="match status" value="1"/>
</dbReference>
<dbReference type="FunCoup" id="E3MAT6">
    <property type="interactions" value="1891"/>
</dbReference>
<gene>
    <name evidence="18" type="primary">Cre-vav-1</name>
    <name evidence="18" type="ORF">CRE_16749</name>
</gene>
<dbReference type="InterPro" id="IPR035899">
    <property type="entry name" value="DBL_dom_sf"/>
</dbReference>
<keyword evidence="19" id="KW-1185">Reference proteome</keyword>
<dbReference type="InterPro" id="IPR036860">
    <property type="entry name" value="SH2_dom_sf"/>
</dbReference>
<feature type="domain" description="SH3" evidence="13">
    <location>
        <begin position="705"/>
        <end position="767"/>
    </location>
</feature>
<dbReference type="Gene3D" id="1.20.900.10">
    <property type="entry name" value="Dbl homology (DH) domain"/>
    <property type="match status" value="1"/>
</dbReference>
<dbReference type="InterPro" id="IPR036028">
    <property type="entry name" value="SH3-like_dom_sf"/>
</dbReference>
<protein>
    <submittedName>
        <fullName evidence="18">CRE-VAV-1 protein</fullName>
    </submittedName>
</protein>
<keyword evidence="7 8" id="KW-0727">SH2 domain</keyword>
<evidence type="ECO:0000256" key="5">
    <source>
        <dbReference type="ARBA" id="ARBA00022771"/>
    </source>
</evidence>
<dbReference type="InterPro" id="IPR055251">
    <property type="entry name" value="SOS1_NGEF_PH"/>
</dbReference>
<feature type="domain" description="DH" evidence="15">
    <location>
        <begin position="254"/>
        <end position="452"/>
    </location>
</feature>
<dbReference type="InterPro" id="IPR002219">
    <property type="entry name" value="PKC_DAG/PE"/>
</dbReference>
<dbReference type="CDD" id="cd21201">
    <property type="entry name" value="CH_VAV"/>
    <property type="match status" value="1"/>
</dbReference>
<dbReference type="CDD" id="cd20810">
    <property type="entry name" value="C1_VAV"/>
    <property type="match status" value="1"/>
</dbReference>
<dbReference type="SUPFAM" id="SSF50729">
    <property type="entry name" value="PH domain-like"/>
    <property type="match status" value="1"/>
</dbReference>
<dbReference type="PROSITE" id="PS50010">
    <property type="entry name" value="DH_2"/>
    <property type="match status" value="1"/>
</dbReference>
<sequence length="1020" mass="115888">MPRRGTTSSNFGLSWSLVDVLSSTTAVVQVPMSSGSELWIGCARWLRDLNVLTTDKNGTIVEFASILRDGILLCRLANTLVPNAINQNDIIKAQQQTQVIIMMYFILIQCILQFTCTRNIRLFVNFCKSHFKLQDSDLFNPEKLYHMDGFQQILKTLSILSHTDESIRRGVNPFPETTTNQESSSCSPCLDFNDDEDIYQSLPKDIDSVNPDETIYGPITSAEEKQNEQVYDRIVTNRKPSMNENDLKTSSSNIKDLRVKELYDTEVNYVRSALGQLIDIFYKPLKEIISTEQFKTVFANIEPIHKFHVSLLADLEYPVNFTWGVSEEKVPRPTTLNGIEAPRTIGEVFVKYRDQFLIYGKYCSNLLDSREMINSLLNTNEKFAKLVNESAQQAGCKFSLNDLLCVPFQRITKYPLLLKELLKKCDMSSPDRKSLAEAVEVMEDVCNYINEESRDTTSKKMIDEIEKSIVDLAMPENVKLHDYGRVNFDGEVKMSESTATTYGKAKQRYVFLFDKVIVVCKTMTKMPVKEKSPSGSNLKSNTFTYKNAYIMSELNIDQNVSIDTKSGGTITRRTQYVIHMHRDRNEGSEITQISFYFKNEATRSAWMTALLLSKSNVSPTEYLRDTNHKVSFHSLRVDLEKPYTCGVCEKLMKGLRYQGYKCESCEMIMHKDCLGLKKCEAIRRSTHEHRSSHSFNISRPRLTVREGDVVTASSTVIPQDLSYLQFTKGDTIEVIKMQSHNRFTGCVSNNRNRTGLVHLDHISKPRTTSMIGLSPMESPAGSIVRIGRHESTVLPNKPLSDPSARSSDPQLSRTSRTSSTSTVNGNNENGRPQEYVNTEIAGFRWYMGEMERTKAESTLRGTPNGTFLVRYSKNRKQTAISLSYKNDVKHMIIEKNQDGKMYLDEDYIFNSTVELVQYYRDHNLIEIFQALDTCLKVPYSACKVYKAVHDYDPPSPNSDGKFLSFKTGDTVVLLDTVGEDRGWWKGQVNNKTGFFPLSYVKALESISDDNGPSTPTSSSS</sequence>
<dbReference type="SUPFAM" id="SSF55550">
    <property type="entry name" value="SH2 domain"/>
    <property type="match status" value="1"/>
</dbReference>
<name>E3MAT6_CAERE</name>
<dbReference type="EMBL" id="DS268432">
    <property type="protein sequence ID" value="EFO97346.1"/>
    <property type="molecule type" value="Genomic_DNA"/>
</dbReference>
<dbReference type="GO" id="GO:0040028">
    <property type="term" value="P:regulation of vulval development"/>
    <property type="evidence" value="ECO:0007669"/>
    <property type="project" value="EnsemblMetazoa"/>
</dbReference>
<proteinExistence type="predicted"/>
<dbReference type="SMART" id="SM00109">
    <property type="entry name" value="C1"/>
    <property type="match status" value="1"/>
</dbReference>
<feature type="signal peptide" evidence="11">
    <location>
        <begin position="1"/>
        <end position="22"/>
    </location>
</feature>
<dbReference type="GO" id="GO:0110039">
    <property type="term" value="P:positive regulation of nematode male tail tip morphogenesis"/>
    <property type="evidence" value="ECO:0007669"/>
    <property type="project" value="EnsemblMetazoa"/>
</dbReference>
<dbReference type="PROSITE" id="PS00479">
    <property type="entry name" value="ZF_DAG_PE_1"/>
    <property type="match status" value="1"/>
</dbReference>
<feature type="domain" description="Phorbol-ester/DAG-type" evidence="17">
    <location>
        <begin position="627"/>
        <end position="681"/>
    </location>
</feature>
<dbReference type="OMA" id="LELACIH"/>
<evidence type="ECO:0000256" key="4">
    <source>
        <dbReference type="ARBA" id="ARBA00022723"/>
    </source>
</evidence>
<dbReference type="InterPro" id="IPR036872">
    <property type="entry name" value="CH_dom_sf"/>
</dbReference>
<dbReference type="Pfam" id="PF00130">
    <property type="entry name" value="C1_1"/>
    <property type="match status" value="1"/>
</dbReference>
<evidence type="ECO:0000313" key="18">
    <source>
        <dbReference type="EMBL" id="EFO97346.1"/>
    </source>
</evidence>
<evidence type="ECO:0000259" key="17">
    <source>
        <dbReference type="PROSITE" id="PS50081"/>
    </source>
</evidence>
<dbReference type="PANTHER" id="PTHR45818:SF3">
    <property type="entry name" value="PROTEIN VAV"/>
    <property type="match status" value="1"/>
</dbReference>
<dbReference type="PROSITE" id="PS50001">
    <property type="entry name" value="SH2"/>
    <property type="match status" value="1"/>
</dbReference>
<keyword evidence="6" id="KW-0862">Zinc</keyword>
<keyword evidence="4" id="KW-0479">Metal-binding</keyword>
<evidence type="ECO:0000256" key="1">
    <source>
        <dbReference type="ARBA" id="ARBA00022443"/>
    </source>
</evidence>
<dbReference type="InterPro" id="IPR035031">
    <property type="entry name" value="Vav_SH2_invertebrate"/>
</dbReference>
<dbReference type="HOGENOM" id="CLU_013787_0_0_1"/>
<evidence type="ECO:0000259" key="12">
    <source>
        <dbReference type="PROSITE" id="PS50001"/>
    </source>
</evidence>
<keyword evidence="3" id="KW-0344">Guanine-nucleotide releasing factor</keyword>
<feature type="domain" description="Calponin-homology (CH)" evidence="16">
    <location>
        <begin position="36"/>
        <end position="164"/>
    </location>
</feature>
<evidence type="ECO:0000256" key="11">
    <source>
        <dbReference type="SAM" id="SignalP"/>
    </source>
</evidence>
<dbReference type="Gene3D" id="1.10.418.10">
    <property type="entry name" value="Calponin-like domain"/>
    <property type="match status" value="1"/>
</dbReference>
<dbReference type="GO" id="GO:0040017">
    <property type="term" value="P:positive regulation of locomotion"/>
    <property type="evidence" value="ECO:0007669"/>
    <property type="project" value="EnsemblMetazoa"/>
</dbReference>
<dbReference type="STRING" id="31234.E3MAT6"/>
<dbReference type="InParanoid" id="E3MAT6"/>
<keyword evidence="2" id="KW-0597">Phosphoprotein</keyword>
<dbReference type="AlphaFoldDB" id="E3MAT6"/>
<dbReference type="SUPFAM" id="SSF57889">
    <property type="entry name" value="Cysteine-rich domain"/>
    <property type="match status" value="1"/>
</dbReference>
<dbReference type="Gene3D" id="3.30.60.20">
    <property type="match status" value="1"/>
</dbReference>
<reference evidence="18" key="1">
    <citation type="submission" date="2007-07" db="EMBL/GenBank/DDBJ databases">
        <title>PCAP assembly of the Caenorhabditis remanei genome.</title>
        <authorList>
            <consortium name="The Caenorhabditis remanei Sequencing Consortium"/>
            <person name="Wilson R.K."/>
        </authorList>
    </citation>
    <scope>NUCLEOTIDE SEQUENCE [LARGE SCALE GENOMIC DNA]</scope>
    <source>
        <strain evidence="18">PB4641</strain>
    </source>
</reference>
<dbReference type="Pfam" id="PF07653">
    <property type="entry name" value="SH3_2"/>
    <property type="match status" value="1"/>
</dbReference>
<evidence type="ECO:0000256" key="8">
    <source>
        <dbReference type="PROSITE-ProRule" id="PRU00191"/>
    </source>
</evidence>